<proteinExistence type="predicted"/>
<sequence length="1334" mass="143590">MKNTQTLQLLNRQSLSSRLVFIDPTVEDYQSLVAGVLPDTEVFILNTQRDGVEQISELLATKFEITSLHIVSHGAPGQMYLGNAQLGQHTLNHYAGQLINWAKALSTDAQILLYGCDVAQTQLGRAFVQQLSELTGAVVFASDDKTGSAAKGGNWKLEVTTATSTATLAFKPTTLEAYGAVLAQPYLVKDISPGSGSSIPQSSYFNELSSYVVNVDGIAYFIANDGSGDELWKSDGTEAGTVLVKNIYPFSNPDSAPYYAPYGLINFEGVLYFFTPVSSGEEGYIDNIYLWKSDGTNAGTVPIDYISSADNPPVPLTKTDSNFYFSIPNPFHHDDLWKSDGTEAGTFLLKELYPDIKYYAITSSVSVNDTLYFSVDFDEYKYELWKSDGTTAGTVLIAGFYSTAFYNLTNINGTLYFFVDNENSEGYNSELWKSDGTETGTVVVKSFSIENYNYATNVANVNGTLYFSAYDDAHGEELWKSDGTTAGTVLVKDIKPGSGSSLYDTSYSLPSDYSFPLIEVNGILYFTADDGTNGIELWKSDGTESGTVLIKDINSGSASSLPSNFRNVNGILYFTANDGIHGDELWKSDGTTAGTALVKDINFGTNSSSISELTNVGDILYFNADDGINGRELWALNTNPAIVNPIVSITATDANAAEANNKPGIFRISRTGDVSTALTVKYTIIGTATNGIDYNQLNNTVAIAPGQSFVDITVTPVDDILKEGNETVTLTLSTQPDYDVDTSDSAATVVIADDPTTAVVPQPYLVKDIFPGYTGSTDFYSNYAADFNGILYFFAEDGVHGRELWKSDGTETGTVLVKDIEPGSSGSSSYDLTKVNNTLYFYSDSYISGISGLWKSDGTETGTVLVKDIYISNSDSNLTDFKGTLFFVAPSVSNSDESLWKSDGTAAGTVLVKDIPTSSSNFELTAVNDTLYFTAGGLWKSNGTTAGTTKIKNIGASDLTNVNGTLYFVGDDGTHGKELWKSNGTAASTVLVKDINLHDFDDTYRRYPTNLTSVNNTLYFRAYDPTHGFELWKSNGTTAGTVLVKDINPGVVTTASGETFPNSSSPQSLTNANGILYFIADDGTHGYELWKSDGTTAGTVLVKDINPGSSSSFVTNDYYELSLITNVNGKVYFVANDGIHGRELWKSDGTTAGTVLVKDINLGSDSSDPSDLINVDGTLYFTANDGIQGRELWALDTNDFNVINGNGSHDPLIGTAGSDRIVGGTGSKTITGGAGNDEFVYTSIKEVGQRITDFIVGEDKIVLTQLLDSLVTGGYNGSNAIADGYVRLVQGKTANSTILQIDRDGTLGNAVFRNFIELDNITPQQMNNTNNFVF</sequence>
<reference evidence="6 7" key="1">
    <citation type="journal article" date="2021" name="Int. J. Syst. Evol. Microbiol.">
        <title>Amazonocrinis nigriterrae gen. nov., sp. nov., Atlanticothrix silvestris gen. nov., sp. nov. and Dendronalium phyllosphericum gen. nov., sp. nov., nostocacean cyanobacteria from Brazilian environments.</title>
        <authorList>
            <person name="Alvarenga D.O."/>
            <person name="Andreote A.P.D."/>
            <person name="Branco L.H.Z."/>
            <person name="Delbaje E."/>
            <person name="Cruz R.B."/>
            <person name="Varani A.M."/>
            <person name="Fiore M.F."/>
        </authorList>
    </citation>
    <scope>NUCLEOTIDE SEQUENCE [LARGE SCALE GENOMIC DNA]</scope>
    <source>
        <strain evidence="6 7">CENA369</strain>
    </source>
</reference>
<comment type="caution">
    <text evidence="6">The sequence shown here is derived from an EMBL/GenBank/DDBJ whole genome shotgun (WGS) entry which is preliminary data.</text>
</comment>
<dbReference type="SUPFAM" id="SSF51120">
    <property type="entry name" value="beta-Roll"/>
    <property type="match status" value="1"/>
</dbReference>
<dbReference type="GO" id="GO:0016020">
    <property type="term" value="C:membrane"/>
    <property type="evidence" value="ECO:0007669"/>
    <property type="project" value="InterPro"/>
</dbReference>
<feature type="domain" description="DUF4347" evidence="5">
    <location>
        <begin position="19"/>
        <end position="182"/>
    </location>
</feature>
<dbReference type="Pfam" id="PF14252">
    <property type="entry name" value="DUF4347"/>
    <property type="match status" value="1"/>
</dbReference>
<evidence type="ECO:0000256" key="3">
    <source>
        <dbReference type="ARBA" id="ARBA00022837"/>
    </source>
</evidence>
<evidence type="ECO:0000313" key="7">
    <source>
        <dbReference type="Proteomes" id="UP000662314"/>
    </source>
</evidence>
<evidence type="ECO:0000259" key="5">
    <source>
        <dbReference type="Pfam" id="PF14252"/>
    </source>
</evidence>
<dbReference type="GO" id="GO:0007154">
    <property type="term" value="P:cell communication"/>
    <property type="evidence" value="ECO:0007669"/>
    <property type="project" value="InterPro"/>
</dbReference>
<dbReference type="InterPro" id="IPR025592">
    <property type="entry name" value="DUF4347"/>
</dbReference>
<keyword evidence="2" id="KW-0677">Repeat</keyword>
<dbReference type="NCBIfam" id="TIGR03661">
    <property type="entry name" value="T1SS_VCA0849"/>
    <property type="match status" value="1"/>
</dbReference>
<dbReference type="Gene3D" id="2.60.40.2030">
    <property type="match status" value="1"/>
</dbReference>
<protein>
    <submittedName>
        <fullName evidence="6">DUF4347 domain-containing protein</fullName>
    </submittedName>
</protein>
<evidence type="ECO:0000256" key="1">
    <source>
        <dbReference type="ARBA" id="ARBA00022729"/>
    </source>
</evidence>
<dbReference type="InterPro" id="IPR030916">
    <property type="entry name" value="ELWxxDGT_rpt"/>
</dbReference>
<dbReference type="Proteomes" id="UP000662314">
    <property type="component" value="Unassembled WGS sequence"/>
</dbReference>
<name>A0A8J7II08_9NOST</name>
<dbReference type="NCBIfam" id="TIGR04534">
    <property type="entry name" value="ELWxxDGT_rpt"/>
    <property type="match status" value="7"/>
</dbReference>
<dbReference type="InterPro" id="IPR003644">
    <property type="entry name" value="Calx_beta"/>
</dbReference>
<feature type="domain" description="Calx-beta" evidence="4">
    <location>
        <begin position="646"/>
        <end position="754"/>
    </location>
</feature>
<dbReference type="RefSeq" id="WP_214436850.1">
    <property type="nucleotide sequence ID" value="NZ_CAWPUQ010000253.1"/>
</dbReference>
<organism evidence="6 7">
    <name type="scientific">Dendronalium phyllosphericum CENA369</name>
    <dbReference type="NCBI Taxonomy" id="1725256"/>
    <lineage>
        <taxon>Bacteria</taxon>
        <taxon>Bacillati</taxon>
        <taxon>Cyanobacteriota</taxon>
        <taxon>Cyanophyceae</taxon>
        <taxon>Nostocales</taxon>
        <taxon>Nostocaceae</taxon>
        <taxon>Dendronalium</taxon>
        <taxon>Dendronalium phyllosphericum</taxon>
    </lineage>
</organism>
<gene>
    <name evidence="6" type="ORF">I8752_35610</name>
</gene>
<dbReference type="InterPro" id="IPR038081">
    <property type="entry name" value="CalX-like_sf"/>
</dbReference>
<dbReference type="EMBL" id="JAECZA010000314">
    <property type="protein sequence ID" value="MBH8578183.1"/>
    <property type="molecule type" value="Genomic_DNA"/>
</dbReference>
<dbReference type="InterPro" id="IPR019960">
    <property type="entry name" value="T1SS_VCA0849"/>
</dbReference>
<accession>A0A8J7II08</accession>
<dbReference type="Gene3D" id="2.150.10.10">
    <property type="entry name" value="Serralysin-like metalloprotease, C-terminal"/>
    <property type="match status" value="1"/>
</dbReference>
<dbReference type="Pfam" id="PF03160">
    <property type="entry name" value="Calx-beta"/>
    <property type="match status" value="1"/>
</dbReference>
<evidence type="ECO:0000313" key="6">
    <source>
        <dbReference type="EMBL" id="MBH8578183.1"/>
    </source>
</evidence>
<keyword evidence="3" id="KW-0106">Calcium</keyword>
<keyword evidence="7" id="KW-1185">Reference proteome</keyword>
<dbReference type="SUPFAM" id="SSF141072">
    <property type="entry name" value="CalX-like"/>
    <property type="match status" value="1"/>
</dbReference>
<dbReference type="InterPro" id="IPR011049">
    <property type="entry name" value="Serralysin-like_metalloprot_C"/>
</dbReference>
<keyword evidence="1" id="KW-0732">Signal</keyword>
<evidence type="ECO:0000256" key="2">
    <source>
        <dbReference type="ARBA" id="ARBA00022737"/>
    </source>
</evidence>
<evidence type="ECO:0000259" key="4">
    <source>
        <dbReference type="Pfam" id="PF03160"/>
    </source>
</evidence>